<accession>A0A1U7D1F1</accession>
<dbReference type="InterPro" id="IPR018584">
    <property type="entry name" value="GT87"/>
</dbReference>
<proteinExistence type="inferred from homology"/>
<name>A0A1U7D1F1_9RHOB</name>
<protein>
    <submittedName>
        <fullName evidence="9">Putative DUF2029 protein</fullName>
    </submittedName>
</protein>
<feature type="transmembrane region" description="Helical" evidence="8">
    <location>
        <begin position="342"/>
        <end position="360"/>
    </location>
</feature>
<evidence type="ECO:0000256" key="7">
    <source>
        <dbReference type="ARBA" id="ARBA00024033"/>
    </source>
</evidence>
<evidence type="ECO:0000313" key="9">
    <source>
        <dbReference type="EMBL" id="APX21938.1"/>
    </source>
</evidence>
<evidence type="ECO:0000256" key="2">
    <source>
        <dbReference type="ARBA" id="ARBA00022475"/>
    </source>
</evidence>
<gene>
    <name evidence="9" type="ORF">Ga0080559_TMP1142</name>
</gene>
<dbReference type="KEGG" id="tpro:Ga0080559_TMP1142"/>
<keyword evidence="10" id="KW-1185">Reference proteome</keyword>
<evidence type="ECO:0000256" key="4">
    <source>
        <dbReference type="ARBA" id="ARBA00022692"/>
    </source>
</evidence>
<keyword evidence="2" id="KW-1003">Cell membrane</keyword>
<feature type="transmembrane region" description="Helical" evidence="8">
    <location>
        <begin position="201"/>
        <end position="222"/>
    </location>
</feature>
<sequence length="410" mass="44285">MSDRLPNLLRLAVILGSLLLLALQALQVAKGWDYYQYDWRAYYIGADLFIEGLDPYAFDLLEGRARELGLTPNDHPFLYAPYMLWAFAPLALLSYPTAYFCWLALQIGALAVVLRAALKTFGASPAITMALLAIGLNGTVAAVLRTGQLALMITALLMLAVMLIGRQKLVPATALVTVAALPKLWPAPMFGLLLKRFEPRRVVLIVAGLAAFAAVIALGALIHPEFQATFSAAMAEMTAGDRINGPQNGSALNALRTGFALVGGNIDTANDIWLGLVAVVAVVALARYVQTVRRDAVDPAYLYSLIALSLSLAMPRLMIYQWVVALPALAYVLTHMSSRTGAWILLAVALVPTLYINRYALGRDLHELLDSLVLVPWAFSNLVVAACAWLVLVTSGPDMAATSPKPIRQD</sequence>
<feature type="transmembrane region" description="Helical" evidence="8">
    <location>
        <begin position="149"/>
        <end position="166"/>
    </location>
</feature>
<comment type="similarity">
    <text evidence="7">Belongs to the glycosyltransferase 87 family.</text>
</comment>
<feature type="transmembrane region" description="Helical" evidence="8">
    <location>
        <begin position="272"/>
        <end position="289"/>
    </location>
</feature>
<dbReference type="RefSeq" id="WP_076622456.1">
    <property type="nucleotide sequence ID" value="NZ_BMEW01000003.1"/>
</dbReference>
<feature type="transmembrane region" description="Helical" evidence="8">
    <location>
        <begin position="124"/>
        <end position="144"/>
    </location>
</feature>
<keyword evidence="4 8" id="KW-0812">Transmembrane</keyword>
<dbReference type="AlphaFoldDB" id="A0A1U7D1F1"/>
<dbReference type="EMBL" id="CP014796">
    <property type="protein sequence ID" value="APX21938.1"/>
    <property type="molecule type" value="Genomic_DNA"/>
</dbReference>
<keyword evidence="3" id="KW-0808">Transferase</keyword>
<dbReference type="Pfam" id="PF09594">
    <property type="entry name" value="GT87"/>
    <property type="match status" value="1"/>
</dbReference>
<evidence type="ECO:0000256" key="5">
    <source>
        <dbReference type="ARBA" id="ARBA00022989"/>
    </source>
</evidence>
<feature type="transmembrane region" description="Helical" evidence="8">
    <location>
        <begin position="372"/>
        <end position="392"/>
    </location>
</feature>
<keyword evidence="6 8" id="KW-0472">Membrane</keyword>
<evidence type="ECO:0000256" key="8">
    <source>
        <dbReference type="SAM" id="Phobius"/>
    </source>
</evidence>
<dbReference type="GO" id="GO:0016758">
    <property type="term" value="F:hexosyltransferase activity"/>
    <property type="evidence" value="ECO:0007669"/>
    <property type="project" value="InterPro"/>
</dbReference>
<organism evidence="9 10">
    <name type="scientific">Salipiger profundus</name>
    <dbReference type="NCBI Taxonomy" id="1229727"/>
    <lineage>
        <taxon>Bacteria</taxon>
        <taxon>Pseudomonadati</taxon>
        <taxon>Pseudomonadota</taxon>
        <taxon>Alphaproteobacteria</taxon>
        <taxon>Rhodobacterales</taxon>
        <taxon>Roseobacteraceae</taxon>
        <taxon>Salipiger</taxon>
    </lineage>
</organism>
<reference evidence="9 10" key="1">
    <citation type="submission" date="2016-03" db="EMBL/GenBank/DDBJ databases">
        <title>Deep-sea bacteria in the southern Pacific.</title>
        <authorList>
            <person name="Tang K."/>
        </authorList>
    </citation>
    <scope>NUCLEOTIDE SEQUENCE [LARGE SCALE GENOMIC DNA]</scope>
    <source>
        <strain evidence="9 10">JLT2016</strain>
    </source>
</reference>
<evidence type="ECO:0000313" key="10">
    <source>
        <dbReference type="Proteomes" id="UP000186559"/>
    </source>
</evidence>
<evidence type="ECO:0000256" key="1">
    <source>
        <dbReference type="ARBA" id="ARBA00004651"/>
    </source>
</evidence>
<dbReference type="GO" id="GO:0005886">
    <property type="term" value="C:plasma membrane"/>
    <property type="evidence" value="ECO:0007669"/>
    <property type="project" value="UniProtKB-SubCell"/>
</dbReference>
<evidence type="ECO:0000256" key="3">
    <source>
        <dbReference type="ARBA" id="ARBA00022679"/>
    </source>
</evidence>
<keyword evidence="5 8" id="KW-1133">Transmembrane helix</keyword>
<comment type="subcellular location">
    <subcellularLocation>
        <location evidence="1">Cell membrane</location>
        <topology evidence="1">Multi-pass membrane protein</topology>
    </subcellularLocation>
</comment>
<dbReference type="STRING" id="1229727.Ga0080559_TMP1142"/>
<dbReference type="Proteomes" id="UP000186559">
    <property type="component" value="Chromosome"/>
</dbReference>
<dbReference type="OrthoDB" id="10011576at2"/>
<feature type="transmembrane region" description="Helical" evidence="8">
    <location>
        <begin position="100"/>
        <end position="118"/>
    </location>
</feature>
<feature type="transmembrane region" description="Helical" evidence="8">
    <location>
        <begin position="301"/>
        <end position="322"/>
    </location>
</feature>
<evidence type="ECO:0000256" key="6">
    <source>
        <dbReference type="ARBA" id="ARBA00023136"/>
    </source>
</evidence>